<dbReference type="PANTHER" id="PTHR24350">
    <property type="entry name" value="SERINE/THREONINE-PROTEIN KINASE IAL-RELATED"/>
    <property type="match status" value="1"/>
</dbReference>
<evidence type="ECO:0000256" key="3">
    <source>
        <dbReference type="ARBA" id="ARBA00022679"/>
    </source>
</evidence>
<dbReference type="PIRSF" id="PIRSF000654">
    <property type="entry name" value="Integrin-linked_kinase"/>
    <property type="match status" value="1"/>
</dbReference>
<dbReference type="PROSITE" id="PS00108">
    <property type="entry name" value="PROTEIN_KINASE_ST"/>
    <property type="match status" value="1"/>
</dbReference>
<dbReference type="Proteomes" id="UP001177023">
    <property type="component" value="Unassembled WGS sequence"/>
</dbReference>
<feature type="binding site" evidence="12">
    <location>
        <position position="24"/>
    </location>
    <ligand>
        <name>ATP</name>
        <dbReference type="ChEBI" id="CHEBI:30616"/>
    </ligand>
</feature>
<dbReference type="EMBL" id="CATQJA010002621">
    <property type="protein sequence ID" value="CAJ0573622.1"/>
    <property type="molecule type" value="Genomic_DNA"/>
</dbReference>
<sequence>MSSEGRKSWTIKDFEIGRPLGKGRFGSVYLCREGNSKYVVAMKVLFKKQLVRHNVAHQLRREVEIQYNLRHPNILRLFGYFHDTDRVFIVLEFCRGGDLYGKLKQQIKLDQPTTAKYVAQLSSALDFCHERNVIHRDVKPENVLIDGDDNIKLSDFGWAVMHSEGTQRVTVCGTLDYLAPEMITNKPHDKKVDTWAVGILLYECLVGKPPFEDRTQSDTIAKIRRCNIKFPPSFPEQAKQLASKILMVDAKNRIELQEVIKHPFCAEFAK</sequence>
<dbReference type="GO" id="GO:0004674">
    <property type="term" value="F:protein serine/threonine kinase activity"/>
    <property type="evidence" value="ECO:0007669"/>
    <property type="project" value="UniProtKB-KW"/>
</dbReference>
<evidence type="ECO:0000256" key="16">
    <source>
        <dbReference type="RuleBase" id="RU367134"/>
    </source>
</evidence>
<evidence type="ECO:0000256" key="7">
    <source>
        <dbReference type="ARBA" id="ARBA00022853"/>
    </source>
</evidence>
<comment type="subcellular location">
    <subcellularLocation>
        <location evidence="1">Midbody</location>
    </subcellularLocation>
</comment>
<dbReference type="InterPro" id="IPR011009">
    <property type="entry name" value="Kinase-like_dom_sf"/>
</dbReference>
<keyword evidence="2 15" id="KW-0723">Serine/threonine-protein kinase</keyword>
<feature type="cross-link" description="Glycyl lysine isopeptide (Lys-Gly) (interchain with G-Cter in SUMO2)" evidence="13">
    <location>
        <position position="139"/>
    </location>
</feature>
<dbReference type="Gene3D" id="1.10.510.10">
    <property type="entry name" value="Transferase(Phosphotransferase) domain 1"/>
    <property type="match status" value="1"/>
</dbReference>
<keyword evidence="8" id="KW-0469">Meiosis</keyword>
<gene>
    <name evidence="18" type="ORF">MSPICULIGERA_LOCUS11975</name>
</gene>
<dbReference type="InterPro" id="IPR017441">
    <property type="entry name" value="Protein_kinase_ATP_BS"/>
</dbReference>
<keyword evidence="3 16" id="KW-0808">Transferase</keyword>
<dbReference type="FunFam" id="3.30.200.20:FF:000042">
    <property type="entry name" value="Aurora kinase A"/>
    <property type="match status" value="1"/>
</dbReference>
<dbReference type="GO" id="GO:0030496">
    <property type="term" value="C:midbody"/>
    <property type="evidence" value="ECO:0007669"/>
    <property type="project" value="UniProtKB-SubCell"/>
</dbReference>
<evidence type="ECO:0000256" key="15">
    <source>
        <dbReference type="RuleBase" id="RU000304"/>
    </source>
</evidence>
<dbReference type="AlphaFoldDB" id="A0AA36CSF8"/>
<evidence type="ECO:0000256" key="6">
    <source>
        <dbReference type="ARBA" id="ARBA00022840"/>
    </source>
</evidence>
<dbReference type="SUPFAM" id="SSF56112">
    <property type="entry name" value="Protein kinase-like (PK-like)"/>
    <property type="match status" value="1"/>
</dbReference>
<evidence type="ECO:0000256" key="8">
    <source>
        <dbReference type="ARBA" id="ARBA00023254"/>
    </source>
</evidence>
<evidence type="ECO:0000256" key="10">
    <source>
        <dbReference type="ARBA" id="ARBA00048679"/>
    </source>
</evidence>
<comment type="similarity">
    <text evidence="16">Belongs to the protein kinase superfamily. Ser/Thr protein kinase family. Aurora subfamily.</text>
</comment>
<proteinExistence type="inferred from homology"/>
<feature type="binding site" evidence="12">
    <location>
        <begin position="141"/>
        <end position="142"/>
    </location>
    <ligand>
        <name>ATP</name>
        <dbReference type="ChEBI" id="CHEBI:30616"/>
    </ligand>
</feature>
<feature type="non-terminal residue" evidence="18">
    <location>
        <position position="1"/>
    </location>
</feature>
<comment type="catalytic activity">
    <reaction evidence="9 16">
        <text>L-threonyl-[protein] + ATP = O-phospho-L-threonyl-[protein] + ADP + H(+)</text>
        <dbReference type="Rhea" id="RHEA:46608"/>
        <dbReference type="Rhea" id="RHEA-COMP:11060"/>
        <dbReference type="Rhea" id="RHEA-COMP:11605"/>
        <dbReference type="ChEBI" id="CHEBI:15378"/>
        <dbReference type="ChEBI" id="CHEBI:30013"/>
        <dbReference type="ChEBI" id="CHEBI:30616"/>
        <dbReference type="ChEBI" id="CHEBI:61977"/>
        <dbReference type="ChEBI" id="CHEBI:456216"/>
        <dbReference type="EC" id="2.7.11.1"/>
    </reaction>
</comment>
<dbReference type="PROSITE" id="PS50011">
    <property type="entry name" value="PROTEIN_KINASE_DOM"/>
    <property type="match status" value="1"/>
</dbReference>
<reference evidence="18" key="1">
    <citation type="submission" date="2023-06" db="EMBL/GenBank/DDBJ databases">
        <authorList>
            <person name="Delattre M."/>
        </authorList>
    </citation>
    <scope>NUCLEOTIDE SEQUENCE</scope>
    <source>
        <strain evidence="18">AF72</strain>
    </source>
</reference>
<dbReference type="PROSITE" id="PS00107">
    <property type="entry name" value="PROTEIN_KINASE_ATP"/>
    <property type="match status" value="1"/>
</dbReference>
<dbReference type="FunFam" id="1.10.510.10:FF:000235">
    <property type="entry name" value="Serine/threonine-protein kinase ark1"/>
    <property type="match status" value="1"/>
</dbReference>
<evidence type="ECO:0000313" key="18">
    <source>
        <dbReference type="EMBL" id="CAJ0573622.1"/>
    </source>
</evidence>
<dbReference type="GO" id="GO:0030261">
    <property type="term" value="P:chromosome condensation"/>
    <property type="evidence" value="ECO:0007669"/>
    <property type="project" value="UniProtKB-ARBA"/>
</dbReference>
<dbReference type="GO" id="GO:0051321">
    <property type="term" value="P:meiotic cell cycle"/>
    <property type="evidence" value="ECO:0007669"/>
    <property type="project" value="UniProtKB-KW"/>
</dbReference>
<dbReference type="CDD" id="cd14007">
    <property type="entry name" value="STKc_Aurora"/>
    <property type="match status" value="1"/>
</dbReference>
<evidence type="ECO:0000256" key="2">
    <source>
        <dbReference type="ARBA" id="ARBA00022527"/>
    </source>
</evidence>
<evidence type="ECO:0000256" key="1">
    <source>
        <dbReference type="ARBA" id="ARBA00004214"/>
    </source>
</evidence>
<keyword evidence="5 16" id="KW-0418">Kinase</keyword>
<keyword evidence="19" id="KW-1185">Reference proteome</keyword>
<dbReference type="GO" id="GO:0000070">
    <property type="term" value="P:mitotic sister chromatid segregation"/>
    <property type="evidence" value="ECO:0007669"/>
    <property type="project" value="UniProtKB-ARBA"/>
</dbReference>
<organism evidence="18 19">
    <name type="scientific">Mesorhabditis spiculigera</name>
    <dbReference type="NCBI Taxonomy" id="96644"/>
    <lineage>
        <taxon>Eukaryota</taxon>
        <taxon>Metazoa</taxon>
        <taxon>Ecdysozoa</taxon>
        <taxon>Nematoda</taxon>
        <taxon>Chromadorea</taxon>
        <taxon>Rhabditida</taxon>
        <taxon>Rhabditina</taxon>
        <taxon>Rhabditomorpha</taxon>
        <taxon>Rhabditoidea</taxon>
        <taxon>Rhabditidae</taxon>
        <taxon>Mesorhabditinae</taxon>
        <taxon>Mesorhabditis</taxon>
    </lineage>
</organism>
<keyword evidence="6 12" id="KW-0067">ATP-binding</keyword>
<feature type="binding site" evidence="12">
    <location>
        <position position="155"/>
    </location>
    <ligand>
        <name>ATP</name>
        <dbReference type="ChEBI" id="CHEBI:30616"/>
    </ligand>
</feature>
<feature type="binding site" evidence="12 14">
    <location>
        <position position="43"/>
    </location>
    <ligand>
        <name>ATP</name>
        <dbReference type="ChEBI" id="CHEBI:30616"/>
    </ligand>
</feature>
<feature type="domain" description="Protein kinase" evidence="17">
    <location>
        <begin position="14"/>
        <end position="265"/>
    </location>
</feature>
<keyword evidence="4 12" id="KW-0547">Nucleotide-binding</keyword>
<dbReference type="GO" id="GO:0006325">
    <property type="term" value="P:chromatin organization"/>
    <property type="evidence" value="ECO:0007669"/>
    <property type="project" value="UniProtKB-KW"/>
</dbReference>
<comment type="caution">
    <text evidence="18">The sequence shown here is derived from an EMBL/GenBank/DDBJ whole genome shotgun (WGS) entry which is preliminary data.</text>
</comment>
<evidence type="ECO:0000256" key="14">
    <source>
        <dbReference type="PROSITE-ProRule" id="PRU10141"/>
    </source>
</evidence>
<dbReference type="InterPro" id="IPR030616">
    <property type="entry name" value="Aur-like"/>
</dbReference>
<comment type="catalytic activity">
    <reaction evidence="10 16">
        <text>L-seryl-[protein] + ATP = O-phospho-L-seryl-[protein] + ADP + H(+)</text>
        <dbReference type="Rhea" id="RHEA:17989"/>
        <dbReference type="Rhea" id="RHEA-COMP:9863"/>
        <dbReference type="Rhea" id="RHEA-COMP:11604"/>
        <dbReference type="ChEBI" id="CHEBI:15378"/>
        <dbReference type="ChEBI" id="CHEBI:29999"/>
        <dbReference type="ChEBI" id="CHEBI:30616"/>
        <dbReference type="ChEBI" id="CHEBI:83421"/>
        <dbReference type="ChEBI" id="CHEBI:456216"/>
        <dbReference type="EC" id="2.7.11.1"/>
    </reaction>
</comment>
<evidence type="ECO:0000313" key="19">
    <source>
        <dbReference type="Proteomes" id="UP001177023"/>
    </source>
</evidence>
<name>A0AA36CSF8_9BILA</name>
<dbReference type="InterPro" id="IPR008271">
    <property type="entry name" value="Ser/Thr_kinase_AS"/>
</dbReference>
<evidence type="ECO:0000256" key="9">
    <source>
        <dbReference type="ARBA" id="ARBA00047899"/>
    </source>
</evidence>
<evidence type="ECO:0000256" key="4">
    <source>
        <dbReference type="ARBA" id="ARBA00022741"/>
    </source>
</evidence>
<feature type="active site" description="Proton acceptor" evidence="11">
    <location>
        <position position="137"/>
    </location>
</feature>
<evidence type="ECO:0000256" key="5">
    <source>
        <dbReference type="ARBA" id="ARBA00022777"/>
    </source>
</evidence>
<evidence type="ECO:0000259" key="17">
    <source>
        <dbReference type="PROSITE" id="PS50011"/>
    </source>
</evidence>
<dbReference type="GO" id="GO:0005524">
    <property type="term" value="F:ATP binding"/>
    <property type="evidence" value="ECO:0007669"/>
    <property type="project" value="UniProtKB-UniRule"/>
</dbReference>
<protein>
    <recommendedName>
        <fullName evidence="16">Aurora kinase</fullName>
        <ecNumber evidence="16">2.7.11.1</ecNumber>
    </recommendedName>
</protein>
<dbReference type="Pfam" id="PF00069">
    <property type="entry name" value="Pkinase"/>
    <property type="match status" value="1"/>
</dbReference>
<accession>A0AA36CSF8</accession>
<dbReference type="EC" id="2.7.11.1" evidence="16"/>
<evidence type="ECO:0000256" key="11">
    <source>
        <dbReference type="PIRSR" id="PIRSR630616-1"/>
    </source>
</evidence>
<dbReference type="Gene3D" id="3.30.200.20">
    <property type="entry name" value="Phosphorylase Kinase, domain 1"/>
    <property type="match status" value="1"/>
</dbReference>
<evidence type="ECO:0000256" key="12">
    <source>
        <dbReference type="PIRSR" id="PIRSR630616-2"/>
    </source>
</evidence>
<dbReference type="GO" id="GO:0032506">
    <property type="term" value="P:cytokinetic process"/>
    <property type="evidence" value="ECO:0007669"/>
    <property type="project" value="UniProtKB-ARBA"/>
</dbReference>
<dbReference type="SMART" id="SM00220">
    <property type="entry name" value="S_TKc"/>
    <property type="match status" value="1"/>
</dbReference>
<dbReference type="InterPro" id="IPR000719">
    <property type="entry name" value="Prot_kinase_dom"/>
</dbReference>
<keyword evidence="7" id="KW-0156">Chromatin regulator</keyword>
<evidence type="ECO:0000256" key="13">
    <source>
        <dbReference type="PIRSR" id="PIRSR630616-3"/>
    </source>
</evidence>